<evidence type="ECO:0000259" key="1">
    <source>
        <dbReference type="Pfam" id="PF12804"/>
    </source>
</evidence>
<dbReference type="Gene3D" id="3.90.550.10">
    <property type="entry name" value="Spore Coat Polysaccharide Biosynthesis Protein SpsA, Chain A"/>
    <property type="match status" value="1"/>
</dbReference>
<keyword evidence="3" id="KW-1185">Reference proteome</keyword>
<feature type="domain" description="MobA-like NTP transferase" evidence="1">
    <location>
        <begin position="8"/>
        <end position="169"/>
    </location>
</feature>
<dbReference type="SUPFAM" id="SSF53448">
    <property type="entry name" value="Nucleotide-diphospho-sugar transferases"/>
    <property type="match status" value="1"/>
</dbReference>
<dbReference type="EMBL" id="JBDZDV010000007">
    <property type="protein sequence ID" value="MET3111976.1"/>
    <property type="molecule type" value="Genomic_DNA"/>
</dbReference>
<name>A0ABV2ECD4_9STAP</name>
<dbReference type="InterPro" id="IPR025877">
    <property type="entry name" value="MobA-like_NTP_Trfase"/>
</dbReference>
<gene>
    <name evidence="2" type="ORF">ABHD89_002401</name>
</gene>
<evidence type="ECO:0000313" key="3">
    <source>
        <dbReference type="Proteomes" id="UP001549019"/>
    </source>
</evidence>
<keyword evidence="2" id="KW-0548">Nucleotidyltransferase</keyword>
<dbReference type="CDD" id="cd04182">
    <property type="entry name" value="GT_2_like_f"/>
    <property type="match status" value="1"/>
</dbReference>
<keyword evidence="2" id="KW-0808">Transferase</keyword>
<dbReference type="Pfam" id="PF12804">
    <property type="entry name" value="NTP_transf_3"/>
    <property type="match status" value="1"/>
</dbReference>
<dbReference type="RefSeq" id="WP_230821120.1">
    <property type="nucleotide sequence ID" value="NZ_JAJNCU010000002.1"/>
</dbReference>
<dbReference type="Proteomes" id="UP001549019">
    <property type="component" value="Unassembled WGS sequence"/>
</dbReference>
<dbReference type="PANTHER" id="PTHR43777">
    <property type="entry name" value="MOLYBDENUM COFACTOR CYTIDYLYLTRANSFERASE"/>
    <property type="match status" value="1"/>
</dbReference>
<organism evidence="2 3">
    <name type="scientific">Salinicoccus halitifaciens</name>
    <dbReference type="NCBI Taxonomy" id="1073415"/>
    <lineage>
        <taxon>Bacteria</taxon>
        <taxon>Bacillati</taxon>
        <taxon>Bacillota</taxon>
        <taxon>Bacilli</taxon>
        <taxon>Bacillales</taxon>
        <taxon>Staphylococcaceae</taxon>
        <taxon>Salinicoccus</taxon>
    </lineage>
</organism>
<dbReference type="InterPro" id="IPR029044">
    <property type="entry name" value="Nucleotide-diphossugar_trans"/>
</dbReference>
<evidence type="ECO:0000313" key="2">
    <source>
        <dbReference type="EMBL" id="MET3111976.1"/>
    </source>
</evidence>
<sequence length="213" mass="23677">MDEKKVCAVVLAAGTSSRMGSLKQLLPLDGQQQLGSVIKKVLHNGFTDVYTVLGHKAEQIKAVLDIPDENHHWLINENYRDGQSTSVKTALQHIMEEYNHVMIFLGDMPFIKDETVETVKNSGRAHCIGTDPFIVRPVYRGMAGHPVFIGNINQDIVAQLDGDSGFKSVKKVFAFSELIETDDAGVNFDVDTEEDYQVALKRAGEHPILKKLK</sequence>
<dbReference type="PANTHER" id="PTHR43777:SF1">
    <property type="entry name" value="MOLYBDENUM COFACTOR CYTIDYLYLTRANSFERASE"/>
    <property type="match status" value="1"/>
</dbReference>
<dbReference type="GO" id="GO:0061602">
    <property type="term" value="F:molybdenum cofactor cytidylyltransferase activity"/>
    <property type="evidence" value="ECO:0007669"/>
    <property type="project" value="UniProtKB-EC"/>
</dbReference>
<accession>A0ABV2ECD4</accession>
<proteinExistence type="predicted"/>
<reference evidence="2 3" key="1">
    <citation type="submission" date="2024-05" db="EMBL/GenBank/DDBJ databases">
        <title>Genomic Encyclopedia of Type Strains, Phase IV (KMG-IV): sequencing the most valuable type-strain genomes for metagenomic binning, comparative biology and taxonomic classification.</title>
        <authorList>
            <person name="Goeker M."/>
        </authorList>
    </citation>
    <scope>NUCLEOTIDE SEQUENCE [LARGE SCALE GENOMIC DNA]</scope>
    <source>
        <strain evidence="2 3">DSM 25286</strain>
    </source>
</reference>
<comment type="caution">
    <text evidence="2">The sequence shown here is derived from an EMBL/GenBank/DDBJ whole genome shotgun (WGS) entry which is preliminary data.</text>
</comment>
<protein>
    <submittedName>
        <fullName evidence="2">Molybdenum cofactor cytidylyltransferase</fullName>
        <ecNumber evidence="2">2.7.7.76</ecNumber>
    </submittedName>
</protein>
<dbReference type="EC" id="2.7.7.76" evidence="2"/>